<evidence type="ECO:0000313" key="1">
    <source>
        <dbReference type="EMBL" id="PCJ43840.1"/>
    </source>
</evidence>
<sequence length="321" mass="35095">MPVQAGEAEATTITTTEIISSVSLDPSCLNYCITGVCVWLFCTIFGCEIETSIQVAHYNPDLVVSVFDEPGENPWTEVEAIFGNVEKQASGSLISLFHDAEGGGGHRTEGGNTGADQSLRFKEVTAVGHPFSLFASLLSNTSLFCPSEADPFTPYFSSAIDSLTWRLGLPEMLYLNNLIPGRRLVGSGVLQQWGAVWPRTGFINQKDDVKAAAVVAQRAGNIVTQTGQPHVYNALNGNGYSRTTLPGELVENDPSTGVWQMLAPKTDEVCYAFGENDVYSQSWSTDRQSEDNRYAFALWRPYECCEDKGIYLFTVPVRVCV</sequence>
<dbReference type="NCBIfam" id="TIGR03756">
    <property type="entry name" value="conj_TIGR03756"/>
    <property type="match status" value="1"/>
</dbReference>
<protein>
    <submittedName>
        <fullName evidence="1">TIGR03756 family integrating conjugative element protein</fullName>
    </submittedName>
</protein>
<reference evidence="2" key="1">
    <citation type="submission" date="2017-08" db="EMBL/GenBank/DDBJ databases">
        <title>A dynamic microbial community with high functional redundancy inhabits the cold, oxic subseafloor aquifer.</title>
        <authorList>
            <person name="Tully B.J."/>
            <person name="Wheat C.G."/>
            <person name="Glazer B.T."/>
            <person name="Huber J.A."/>
        </authorList>
    </citation>
    <scope>NUCLEOTIDE SEQUENCE [LARGE SCALE GENOMIC DNA]</scope>
</reference>
<proteinExistence type="predicted"/>
<comment type="caution">
    <text evidence="1">The sequence shown here is derived from an EMBL/GenBank/DDBJ whole genome shotgun (WGS) entry which is preliminary data.</text>
</comment>
<dbReference type="AlphaFoldDB" id="A0A2A5CK98"/>
<accession>A0A2A5CK98</accession>
<organism evidence="1 2">
    <name type="scientific">SAR86 cluster bacterium</name>
    <dbReference type="NCBI Taxonomy" id="2030880"/>
    <lineage>
        <taxon>Bacteria</taxon>
        <taxon>Pseudomonadati</taxon>
        <taxon>Pseudomonadota</taxon>
        <taxon>Gammaproteobacteria</taxon>
        <taxon>SAR86 cluster</taxon>
    </lineage>
</organism>
<evidence type="ECO:0000313" key="2">
    <source>
        <dbReference type="Proteomes" id="UP000228987"/>
    </source>
</evidence>
<dbReference type="Proteomes" id="UP000228987">
    <property type="component" value="Unassembled WGS sequence"/>
</dbReference>
<name>A0A2A5CK98_9GAMM</name>
<gene>
    <name evidence="1" type="ORF">COA71_00240</name>
</gene>
<dbReference type="InterPro" id="IPR026331">
    <property type="entry name" value="PFL_4710"/>
</dbReference>
<dbReference type="InterPro" id="IPR009649">
    <property type="entry name" value="TraU"/>
</dbReference>
<dbReference type="EMBL" id="NVWI01000001">
    <property type="protein sequence ID" value="PCJ43840.1"/>
    <property type="molecule type" value="Genomic_DNA"/>
</dbReference>
<dbReference type="Pfam" id="PF06834">
    <property type="entry name" value="TraU"/>
    <property type="match status" value="1"/>
</dbReference>